<protein>
    <submittedName>
        <fullName evidence="1">Uncharacterized protein</fullName>
    </submittedName>
</protein>
<evidence type="ECO:0000313" key="1">
    <source>
        <dbReference type="EMBL" id="SNT24910.1"/>
    </source>
</evidence>
<dbReference type="OrthoDB" id="7059782at2"/>
<gene>
    <name evidence="1" type="ORF">SAMN05444352_13142</name>
</gene>
<dbReference type="STRING" id="1215104.GCA_000730585_00825"/>
<accession>A0A239L3L9</accession>
<dbReference type="EMBL" id="FZOL01000031">
    <property type="protein sequence ID" value="SNT24910.1"/>
    <property type="molecule type" value="Genomic_DNA"/>
</dbReference>
<dbReference type="RefSeq" id="WP_042128989.1">
    <property type="nucleotide sequence ID" value="NZ_FZOL01000031.1"/>
</dbReference>
<proteinExistence type="predicted"/>
<sequence>MLDRDRYDRVCSSAADLDDAQRQRLAGTVIAGLGASVSEMFPGFAAAFPRTVAAIEREYAVPLVLFKKHAGVWMASLVAEGPALNLFFDLVPLSLETEGPVFEENCAMLPTGWKELYRHFWSFVLTERSYPPMDWTNSPFSYSGRLSLERYRELRGVKKSLIRDFVGRTGAQSLYCWLLTDAGDALFLDEGQCDGKLYHVSNDDFADYRLLEDPETVLDHYLAHYVTTRSAQGFVFRG</sequence>
<dbReference type="Proteomes" id="UP000198407">
    <property type="component" value="Unassembled WGS sequence"/>
</dbReference>
<evidence type="ECO:0000313" key="2">
    <source>
        <dbReference type="Proteomes" id="UP000198407"/>
    </source>
</evidence>
<keyword evidence="2" id="KW-1185">Reference proteome</keyword>
<name>A0A239L3L9_9PSED</name>
<reference evidence="2" key="1">
    <citation type="submission" date="2017-06" db="EMBL/GenBank/DDBJ databases">
        <authorList>
            <person name="Varghese N."/>
            <person name="Submissions S."/>
        </authorList>
    </citation>
    <scope>NUCLEOTIDE SEQUENCE [LARGE SCALE GENOMIC DNA]</scope>
    <source>
        <strain evidence="2">DSM 22348</strain>
    </source>
</reference>
<dbReference type="AlphaFoldDB" id="A0A239L3L9"/>
<organism evidence="1 2">
    <name type="scientific">Pseudomonas japonica</name>
    <dbReference type="NCBI Taxonomy" id="256466"/>
    <lineage>
        <taxon>Bacteria</taxon>
        <taxon>Pseudomonadati</taxon>
        <taxon>Pseudomonadota</taxon>
        <taxon>Gammaproteobacteria</taxon>
        <taxon>Pseudomonadales</taxon>
        <taxon>Pseudomonadaceae</taxon>
        <taxon>Pseudomonas</taxon>
    </lineage>
</organism>